<dbReference type="SUPFAM" id="SSF56796">
    <property type="entry name" value="Dehydroquinate synthase-like"/>
    <property type="match status" value="1"/>
</dbReference>
<dbReference type="InterPro" id="IPR001670">
    <property type="entry name" value="ADH_Fe/GldA"/>
</dbReference>
<dbReference type="GO" id="GO:1990002">
    <property type="term" value="F:methylglyoxal reductase (NADPH) (acetol producing) activity"/>
    <property type="evidence" value="ECO:0007669"/>
    <property type="project" value="TreeGrafter"/>
</dbReference>
<organism evidence="3 4">
    <name type="scientific">Bacillus safensis</name>
    <dbReference type="NCBI Taxonomy" id="561879"/>
    <lineage>
        <taxon>Bacteria</taxon>
        <taxon>Bacillati</taxon>
        <taxon>Bacillota</taxon>
        <taxon>Bacilli</taxon>
        <taxon>Bacillales</taxon>
        <taxon>Bacillaceae</taxon>
        <taxon>Bacillus</taxon>
    </lineage>
</organism>
<dbReference type="AlphaFoldDB" id="A0A5S9MEJ4"/>
<dbReference type="InterPro" id="IPR044731">
    <property type="entry name" value="BDH-like"/>
</dbReference>
<dbReference type="EMBL" id="AP021906">
    <property type="protein sequence ID" value="BBP91930.1"/>
    <property type="molecule type" value="Genomic_DNA"/>
</dbReference>
<protein>
    <recommendedName>
        <fullName evidence="2">Alcohol dehydrogenase iron-type/glycerol dehydrogenase GldA domain-containing protein</fullName>
    </recommendedName>
</protein>
<dbReference type="GO" id="GO:0046872">
    <property type="term" value="F:metal ion binding"/>
    <property type="evidence" value="ECO:0007669"/>
    <property type="project" value="InterPro"/>
</dbReference>
<dbReference type="PANTHER" id="PTHR43633">
    <property type="entry name" value="ALCOHOL DEHYDROGENASE YQHD"/>
    <property type="match status" value="1"/>
</dbReference>
<feature type="domain" description="Alcohol dehydrogenase iron-type/glycerol dehydrogenase GldA" evidence="2">
    <location>
        <begin position="9"/>
        <end position="79"/>
    </location>
</feature>
<keyword evidence="1" id="KW-0560">Oxidoreductase</keyword>
<dbReference type="GO" id="GO:0008106">
    <property type="term" value="F:alcohol dehydrogenase (NADP+) activity"/>
    <property type="evidence" value="ECO:0007669"/>
    <property type="project" value="TreeGrafter"/>
</dbReference>
<reference evidence="3 4" key="1">
    <citation type="submission" date="2019-12" db="EMBL/GenBank/DDBJ databases">
        <title>Full genome sequence of a Bacillus safensis strain isolated from commercially available natto in Indonesia.</title>
        <authorList>
            <person name="Yoshida M."/>
            <person name="Uomi M."/>
            <person name="Waturangi D."/>
            <person name="Ekaputri J.J."/>
            <person name="Setiamarga D.H.E."/>
        </authorList>
    </citation>
    <scope>NUCLEOTIDE SEQUENCE [LARGE SCALE GENOMIC DNA]</scope>
    <source>
        <strain evidence="3 4">IDN1</strain>
    </source>
</reference>
<name>A0A5S9MEJ4_BACIA</name>
<dbReference type="Pfam" id="PF00465">
    <property type="entry name" value="Fe-ADH"/>
    <property type="match status" value="1"/>
</dbReference>
<evidence type="ECO:0000256" key="1">
    <source>
        <dbReference type="ARBA" id="ARBA00023002"/>
    </source>
</evidence>
<dbReference type="Proteomes" id="UP000464658">
    <property type="component" value="Chromosome"/>
</dbReference>
<gene>
    <name evidence="3" type="ORF">BsIDN1_55480</name>
</gene>
<sequence>MDRFTYWNPTKLIFGKGEVSALSDELKHYGKNVLLVYGGGSIKRNGLYDQVVSILKESGAAITELAGVEPNPRLTTVRKKGSNFAKRTTLILFWQLAAAVSLMRRKQSQLVRSTMEMLGIS</sequence>
<evidence type="ECO:0000313" key="3">
    <source>
        <dbReference type="EMBL" id="BBP91930.1"/>
    </source>
</evidence>
<evidence type="ECO:0000313" key="4">
    <source>
        <dbReference type="Proteomes" id="UP000464658"/>
    </source>
</evidence>
<dbReference type="GO" id="GO:0005829">
    <property type="term" value="C:cytosol"/>
    <property type="evidence" value="ECO:0007669"/>
    <property type="project" value="TreeGrafter"/>
</dbReference>
<dbReference type="Gene3D" id="3.40.50.1970">
    <property type="match status" value="1"/>
</dbReference>
<evidence type="ECO:0000259" key="2">
    <source>
        <dbReference type="Pfam" id="PF00465"/>
    </source>
</evidence>
<dbReference type="GO" id="GO:1990362">
    <property type="term" value="F:butanol dehydrogenase (NAD+) activity"/>
    <property type="evidence" value="ECO:0007669"/>
    <property type="project" value="InterPro"/>
</dbReference>
<dbReference type="PANTHER" id="PTHR43633:SF1">
    <property type="entry name" value="ALCOHOL DEHYDROGENASE YQHD"/>
    <property type="match status" value="1"/>
</dbReference>
<proteinExistence type="predicted"/>
<accession>A0A5S9MEJ4</accession>